<keyword evidence="12" id="KW-0325">Glycoprotein</keyword>
<evidence type="ECO:0000256" key="3">
    <source>
        <dbReference type="ARBA" id="ARBA00007222"/>
    </source>
</evidence>
<evidence type="ECO:0000256" key="11">
    <source>
        <dbReference type="ARBA" id="ARBA00023136"/>
    </source>
</evidence>
<feature type="transmembrane region" description="Helical" evidence="15">
    <location>
        <begin position="218"/>
        <end position="251"/>
    </location>
</feature>
<evidence type="ECO:0000256" key="15">
    <source>
        <dbReference type="RuleBase" id="RU367007"/>
    </source>
</evidence>
<evidence type="ECO:0000256" key="9">
    <source>
        <dbReference type="ARBA" id="ARBA00022824"/>
    </source>
</evidence>
<evidence type="ECO:0000256" key="4">
    <source>
        <dbReference type="ARBA" id="ARBA00012839"/>
    </source>
</evidence>
<keyword evidence="7 15" id="KW-0812">Transmembrane</keyword>
<keyword evidence="19" id="KW-1185">Reference proteome</keyword>
<dbReference type="SUPFAM" id="SSF82109">
    <property type="entry name" value="MIR domain"/>
    <property type="match status" value="1"/>
</dbReference>
<evidence type="ECO:0000256" key="16">
    <source>
        <dbReference type="SAM" id="MobiDB-lite"/>
    </source>
</evidence>
<dbReference type="Pfam" id="PF02815">
    <property type="entry name" value="MIR"/>
    <property type="match status" value="1"/>
</dbReference>
<evidence type="ECO:0000259" key="17">
    <source>
        <dbReference type="PROSITE" id="PS50919"/>
    </source>
</evidence>
<comment type="caution">
    <text evidence="18">The sequence shown here is derived from an EMBL/GenBank/DDBJ whole genome shotgun (WGS) entry which is preliminary data.</text>
</comment>
<sequence>MVASASTVRKRGQLSETTDLRPEPSDDNGKSKSHTPPTKDTSVIKGSHLVTIVAITVLAMFVRFYRITKPDSVVFDEVHFGGFASKYIKSKFFMDVHPPLAKMMIAATGYFAGFNGDFTFEEIGMDYIEPQVPYVSMRLLSCVLGWLLVPMAYFTLRASRCSHLTASLGALLVTFENSYTTQFRYILLDSPLVFFTALTILSWVHFQNQLWNSFSCKWWFWLFASGVSLGLTGSVKWVGLFLYATIGLCTLKQLWDLLGDLSITPSRFLKEFMARVLCLIALPGVIYTSLFQVHLMVLKESGEGNGFMSPQFRSSLRGGEIPDSLQDIAYGAKVKIHHDVINGYLHSHPHYYPTGSRQQQVTLYSHRDHHNNWIITKAEDDNSTDTNLEWVKNGDVVRLLHAVTKKRLHSHDVKAPVTDSKIHFEVSGYEWGDSNDLWRVEIYDHDRSVPESADRLIAFHSKFRLIHNKMGCALYTHNVKLPKWGSEQLEVACMREAKIPKTLWVIDTVMDDRLPEDSPKINYRKPSFMEKFLELHKVMWRVNAGLSSYHPFGSRPADWPLLWRGISFWSKNDAQVYLMGNPIIWWSTSVVLAFFFASAGILVLRRQRGYKDSVNERITELLNNGGFFSIGWALHFLPFFLMARQLFLHHYLPALYFAILLLCVAFEQLTRSIPCKLRLLLVLLICITVVYVYFLFSPLAYGTSWTKQKCRASQWRPKWDFDCNRMTDETASSAASVSTTQIPTV</sequence>
<gene>
    <name evidence="18" type="ORF">K493DRAFT_259531</name>
</gene>
<dbReference type="PROSITE" id="PS50919">
    <property type="entry name" value="MIR"/>
    <property type="match status" value="3"/>
</dbReference>
<proteinExistence type="inferred from homology"/>
<feature type="transmembrane region" description="Helical" evidence="15">
    <location>
        <begin position="625"/>
        <end position="642"/>
    </location>
</feature>
<feature type="transmembrane region" description="Helical" evidence="15">
    <location>
        <begin position="272"/>
        <end position="291"/>
    </location>
</feature>
<dbReference type="EMBL" id="MCFE01000151">
    <property type="protein sequence ID" value="ORX96579.1"/>
    <property type="molecule type" value="Genomic_DNA"/>
</dbReference>
<keyword evidence="11 15" id="KW-0472">Membrane</keyword>
<dbReference type="OrthoDB" id="292747at2759"/>
<evidence type="ECO:0000256" key="12">
    <source>
        <dbReference type="ARBA" id="ARBA00023180"/>
    </source>
</evidence>
<organism evidence="18 19">
    <name type="scientific">Basidiobolus meristosporus CBS 931.73</name>
    <dbReference type="NCBI Taxonomy" id="1314790"/>
    <lineage>
        <taxon>Eukaryota</taxon>
        <taxon>Fungi</taxon>
        <taxon>Fungi incertae sedis</taxon>
        <taxon>Zoopagomycota</taxon>
        <taxon>Entomophthoromycotina</taxon>
        <taxon>Basidiobolomycetes</taxon>
        <taxon>Basidiobolales</taxon>
        <taxon>Basidiobolaceae</taxon>
        <taxon>Basidiobolus</taxon>
    </lineage>
</organism>
<dbReference type="InterPro" id="IPR036300">
    <property type="entry name" value="MIR_dom_sf"/>
</dbReference>
<feature type="transmembrane region" description="Helical" evidence="15">
    <location>
        <begin position="134"/>
        <end position="156"/>
    </location>
</feature>
<feature type="transmembrane region" description="Helical" evidence="15">
    <location>
        <begin position="583"/>
        <end position="604"/>
    </location>
</feature>
<dbReference type="InParanoid" id="A0A1Y1YF06"/>
<dbReference type="Gene3D" id="2.80.10.50">
    <property type="match status" value="1"/>
</dbReference>
<evidence type="ECO:0000256" key="8">
    <source>
        <dbReference type="ARBA" id="ARBA00022737"/>
    </source>
</evidence>
<dbReference type="UniPathway" id="UPA00378"/>
<comment type="subcellular location">
    <subcellularLocation>
        <location evidence="1 15">Endoplasmic reticulum membrane</location>
        <topology evidence="1 15">Multi-pass membrane protein</topology>
    </subcellularLocation>
</comment>
<dbReference type="PANTHER" id="PTHR10050">
    <property type="entry name" value="DOLICHYL-PHOSPHATE-MANNOSE--PROTEIN MANNOSYLTRANSFERASE"/>
    <property type="match status" value="1"/>
</dbReference>
<keyword evidence="9 15" id="KW-0256">Endoplasmic reticulum</keyword>
<name>A0A1Y1YF06_9FUNG</name>
<evidence type="ECO:0000256" key="10">
    <source>
        <dbReference type="ARBA" id="ARBA00022989"/>
    </source>
</evidence>
<dbReference type="InterPro" id="IPR032421">
    <property type="entry name" value="PMT_4TMC"/>
</dbReference>
<keyword evidence="5 15" id="KW-0328">Glycosyltransferase</keyword>
<comment type="catalytic activity">
    <reaction evidence="14 15">
        <text>a di-trans,poly-cis-dolichyl beta-D-mannosyl phosphate + L-seryl-[protein] = 3-O-(alpha-D-mannosyl)-L-seryl-[protein] + a di-trans,poly-cis-dolichyl phosphate + H(+)</text>
        <dbReference type="Rhea" id="RHEA:17377"/>
        <dbReference type="Rhea" id="RHEA-COMP:9863"/>
        <dbReference type="Rhea" id="RHEA-COMP:13546"/>
        <dbReference type="Rhea" id="RHEA-COMP:19498"/>
        <dbReference type="Rhea" id="RHEA-COMP:19501"/>
        <dbReference type="ChEBI" id="CHEBI:15378"/>
        <dbReference type="ChEBI" id="CHEBI:29999"/>
        <dbReference type="ChEBI" id="CHEBI:57683"/>
        <dbReference type="ChEBI" id="CHEBI:58211"/>
        <dbReference type="ChEBI" id="CHEBI:137321"/>
        <dbReference type="EC" id="2.4.1.109"/>
    </reaction>
</comment>
<keyword evidence="6 15" id="KW-0808">Transferase</keyword>
<feature type="compositionally biased region" description="Basic and acidic residues" evidence="16">
    <location>
        <begin position="18"/>
        <end position="30"/>
    </location>
</feature>
<evidence type="ECO:0000256" key="7">
    <source>
        <dbReference type="ARBA" id="ARBA00022692"/>
    </source>
</evidence>
<dbReference type="Pfam" id="PF16192">
    <property type="entry name" value="PMT_4TMC"/>
    <property type="match status" value="1"/>
</dbReference>
<feature type="transmembrane region" description="Helical" evidence="15">
    <location>
        <begin position="46"/>
        <end position="65"/>
    </location>
</feature>
<protein>
    <recommendedName>
        <fullName evidence="4 15">Dolichyl-phosphate-mannose--protein mannosyltransferase</fullName>
        <ecNumber evidence="4 15">2.4.1.109</ecNumber>
    </recommendedName>
</protein>
<dbReference type="STRING" id="1314790.A0A1Y1YF06"/>
<dbReference type="GO" id="GO:0005789">
    <property type="term" value="C:endoplasmic reticulum membrane"/>
    <property type="evidence" value="ECO:0007669"/>
    <property type="project" value="UniProtKB-SubCell"/>
</dbReference>
<comment type="similarity">
    <text evidence="3 15">Belongs to the glycosyltransferase 39 family.</text>
</comment>
<dbReference type="InterPro" id="IPR003342">
    <property type="entry name" value="ArnT-like_N"/>
</dbReference>
<comment type="function">
    <text evidence="15">Transfers mannose from Dol-P-mannose to Ser or Thr residues on proteins.</text>
</comment>
<evidence type="ECO:0000313" key="18">
    <source>
        <dbReference type="EMBL" id="ORX96579.1"/>
    </source>
</evidence>
<feature type="domain" description="MIR" evidence="17">
    <location>
        <begin position="454"/>
        <end position="509"/>
    </location>
</feature>
<feature type="domain" description="MIR" evidence="17">
    <location>
        <begin position="325"/>
        <end position="378"/>
    </location>
</feature>
<evidence type="ECO:0000256" key="13">
    <source>
        <dbReference type="ARBA" id="ARBA00045085"/>
    </source>
</evidence>
<dbReference type="FunCoup" id="A0A1Y1YF06">
    <property type="interactions" value="288"/>
</dbReference>
<feature type="transmembrane region" description="Helical" evidence="15">
    <location>
        <begin position="648"/>
        <end position="667"/>
    </location>
</feature>
<dbReference type="AlphaFoldDB" id="A0A1Y1YF06"/>
<dbReference type="EC" id="2.4.1.109" evidence="4 15"/>
<evidence type="ECO:0000256" key="14">
    <source>
        <dbReference type="ARBA" id="ARBA00045102"/>
    </source>
</evidence>
<dbReference type="InterPro" id="IPR027005">
    <property type="entry name" value="PMT-like"/>
</dbReference>
<feature type="transmembrane region" description="Helical" evidence="15">
    <location>
        <begin position="679"/>
        <end position="701"/>
    </location>
</feature>
<accession>A0A1Y1YF06</accession>
<evidence type="ECO:0000256" key="5">
    <source>
        <dbReference type="ARBA" id="ARBA00022676"/>
    </source>
</evidence>
<evidence type="ECO:0000256" key="6">
    <source>
        <dbReference type="ARBA" id="ARBA00022679"/>
    </source>
</evidence>
<feature type="domain" description="MIR" evidence="17">
    <location>
        <begin position="388"/>
        <end position="443"/>
    </location>
</feature>
<feature type="region of interest" description="Disordered" evidence="16">
    <location>
        <begin position="1"/>
        <end position="42"/>
    </location>
</feature>
<evidence type="ECO:0000256" key="2">
    <source>
        <dbReference type="ARBA" id="ARBA00004922"/>
    </source>
</evidence>
<evidence type="ECO:0000256" key="1">
    <source>
        <dbReference type="ARBA" id="ARBA00004477"/>
    </source>
</evidence>
<dbReference type="GO" id="GO:0004169">
    <property type="term" value="F:dolichyl-phosphate-mannose-protein mannosyltransferase activity"/>
    <property type="evidence" value="ECO:0007669"/>
    <property type="project" value="UniProtKB-UniRule"/>
</dbReference>
<comment type="pathway">
    <text evidence="2 15">Protein modification; protein glycosylation.</text>
</comment>
<dbReference type="SMART" id="SM00472">
    <property type="entry name" value="MIR"/>
    <property type="match status" value="3"/>
</dbReference>
<evidence type="ECO:0000313" key="19">
    <source>
        <dbReference type="Proteomes" id="UP000193498"/>
    </source>
</evidence>
<dbReference type="InterPro" id="IPR016093">
    <property type="entry name" value="MIR_motif"/>
</dbReference>
<comment type="catalytic activity">
    <reaction evidence="13 15">
        <text>a di-trans,poly-cis-dolichyl beta-D-mannosyl phosphate + L-threonyl-[protein] = 3-O-(alpha-D-mannosyl)-L-threonyl-[protein] + a di-trans,poly-cis-dolichyl phosphate + H(+)</text>
        <dbReference type="Rhea" id="RHEA:53396"/>
        <dbReference type="Rhea" id="RHEA-COMP:11060"/>
        <dbReference type="Rhea" id="RHEA-COMP:13547"/>
        <dbReference type="Rhea" id="RHEA-COMP:19498"/>
        <dbReference type="Rhea" id="RHEA-COMP:19501"/>
        <dbReference type="ChEBI" id="CHEBI:15378"/>
        <dbReference type="ChEBI" id="CHEBI:30013"/>
        <dbReference type="ChEBI" id="CHEBI:57683"/>
        <dbReference type="ChEBI" id="CHEBI:58211"/>
        <dbReference type="ChEBI" id="CHEBI:137323"/>
        <dbReference type="EC" id="2.4.1.109"/>
    </reaction>
</comment>
<dbReference type="PANTHER" id="PTHR10050:SF50">
    <property type="entry name" value="DOLICHYL-PHOSPHATE-MANNOSE--PROTEIN MANNOSYLTRANSFERASE 1-RELATED"/>
    <property type="match status" value="1"/>
</dbReference>
<dbReference type="Pfam" id="PF02366">
    <property type="entry name" value="PMT"/>
    <property type="match status" value="1"/>
</dbReference>
<keyword evidence="10 15" id="KW-1133">Transmembrane helix</keyword>
<feature type="transmembrane region" description="Helical" evidence="15">
    <location>
        <begin position="185"/>
        <end position="206"/>
    </location>
</feature>
<reference evidence="18 19" key="1">
    <citation type="submission" date="2016-07" db="EMBL/GenBank/DDBJ databases">
        <title>Pervasive Adenine N6-methylation of Active Genes in Fungi.</title>
        <authorList>
            <consortium name="DOE Joint Genome Institute"/>
            <person name="Mondo S.J."/>
            <person name="Dannebaum R.O."/>
            <person name="Kuo R.C."/>
            <person name="Labutti K."/>
            <person name="Haridas S."/>
            <person name="Kuo A."/>
            <person name="Salamov A."/>
            <person name="Ahrendt S.R."/>
            <person name="Lipzen A."/>
            <person name="Sullivan W."/>
            <person name="Andreopoulos W.B."/>
            <person name="Clum A."/>
            <person name="Lindquist E."/>
            <person name="Daum C."/>
            <person name="Ramamoorthy G.K."/>
            <person name="Gryganskyi A."/>
            <person name="Culley D."/>
            <person name="Magnuson J.K."/>
            <person name="James T.Y."/>
            <person name="O'Malley M.A."/>
            <person name="Stajich J.E."/>
            <person name="Spatafora J.W."/>
            <person name="Visel A."/>
            <person name="Grigoriev I.V."/>
        </authorList>
    </citation>
    <scope>NUCLEOTIDE SEQUENCE [LARGE SCALE GENOMIC DNA]</scope>
    <source>
        <strain evidence="18 19">CBS 931.73</strain>
    </source>
</reference>
<keyword evidence="8" id="KW-0677">Repeat</keyword>
<dbReference type="Proteomes" id="UP000193498">
    <property type="component" value="Unassembled WGS sequence"/>
</dbReference>